<reference evidence="3" key="1">
    <citation type="journal article" date="2019" name="Plant Biotechnol. J.">
        <title>Genome sequencing of the Australian wild diploid species Gossypium australe highlights disease resistance and delayed gland morphogenesis.</title>
        <authorList>
            <person name="Cai Y."/>
            <person name="Cai X."/>
            <person name="Wang Q."/>
            <person name="Wang P."/>
            <person name="Zhang Y."/>
            <person name="Cai C."/>
            <person name="Xu Y."/>
            <person name="Wang K."/>
            <person name="Zhou Z."/>
            <person name="Wang C."/>
            <person name="Geng S."/>
            <person name="Li B."/>
            <person name="Dong Q."/>
            <person name="Hou Y."/>
            <person name="Wang H."/>
            <person name="Ai P."/>
            <person name="Liu Z."/>
            <person name="Yi F."/>
            <person name="Sun M."/>
            <person name="An G."/>
            <person name="Cheng J."/>
            <person name="Zhang Y."/>
            <person name="Shi Q."/>
            <person name="Xie Y."/>
            <person name="Shi X."/>
            <person name="Chang Y."/>
            <person name="Huang F."/>
            <person name="Chen Y."/>
            <person name="Hong S."/>
            <person name="Mi L."/>
            <person name="Sun Q."/>
            <person name="Zhang L."/>
            <person name="Zhou B."/>
            <person name="Peng R."/>
            <person name="Zhang X."/>
            <person name="Liu F."/>
        </authorList>
    </citation>
    <scope>NUCLEOTIDE SEQUENCE [LARGE SCALE GENOMIC DNA]</scope>
    <source>
        <strain evidence="3">cv. PA1801</strain>
    </source>
</reference>
<sequence>MDSLCDQTSQLMMMFQKQNSQSLPSNMENNPRGDWKEHVKVIALRSGKELKMPSKPIHEEEEIPKEVDEPTKEEKVGHHKQIEEVDKSVYDMVIARPSTTKVPFSTSLEDKQNRDEANFLIDKIPKYAKYLKEIMKRHQKMKQGEQIDINASCSILIARRYTRN</sequence>
<name>A0A5B6WRA0_9ROSI</name>
<accession>A0A5B6WRA0</accession>
<keyword evidence="3" id="KW-1185">Reference proteome</keyword>
<evidence type="ECO:0000313" key="3">
    <source>
        <dbReference type="Proteomes" id="UP000325315"/>
    </source>
</evidence>
<organism evidence="2 3">
    <name type="scientific">Gossypium australe</name>
    <dbReference type="NCBI Taxonomy" id="47621"/>
    <lineage>
        <taxon>Eukaryota</taxon>
        <taxon>Viridiplantae</taxon>
        <taxon>Streptophyta</taxon>
        <taxon>Embryophyta</taxon>
        <taxon>Tracheophyta</taxon>
        <taxon>Spermatophyta</taxon>
        <taxon>Magnoliopsida</taxon>
        <taxon>eudicotyledons</taxon>
        <taxon>Gunneridae</taxon>
        <taxon>Pentapetalae</taxon>
        <taxon>rosids</taxon>
        <taxon>malvids</taxon>
        <taxon>Malvales</taxon>
        <taxon>Malvaceae</taxon>
        <taxon>Malvoideae</taxon>
        <taxon>Gossypium</taxon>
    </lineage>
</organism>
<gene>
    <name evidence="2" type="ORF">EPI10_005543</name>
</gene>
<proteinExistence type="predicted"/>
<protein>
    <submittedName>
        <fullName evidence="2">Transposon Ty3-I Gag-Pol polyprotein</fullName>
    </submittedName>
</protein>
<evidence type="ECO:0000313" key="2">
    <source>
        <dbReference type="EMBL" id="KAA3483362.1"/>
    </source>
</evidence>
<dbReference type="AlphaFoldDB" id="A0A5B6WRA0"/>
<evidence type="ECO:0000256" key="1">
    <source>
        <dbReference type="SAM" id="MobiDB-lite"/>
    </source>
</evidence>
<dbReference type="EMBL" id="SMMG02000002">
    <property type="protein sequence ID" value="KAA3483362.1"/>
    <property type="molecule type" value="Genomic_DNA"/>
</dbReference>
<feature type="region of interest" description="Disordered" evidence="1">
    <location>
        <begin position="55"/>
        <end position="81"/>
    </location>
</feature>
<dbReference type="Proteomes" id="UP000325315">
    <property type="component" value="Unassembled WGS sequence"/>
</dbReference>
<comment type="caution">
    <text evidence="2">The sequence shown here is derived from an EMBL/GenBank/DDBJ whole genome shotgun (WGS) entry which is preliminary data.</text>
</comment>